<dbReference type="GO" id="GO:0005634">
    <property type="term" value="C:nucleus"/>
    <property type="evidence" value="ECO:0007669"/>
    <property type="project" value="UniProtKB-SubCell"/>
</dbReference>
<feature type="domain" description="C2H2-type" evidence="9">
    <location>
        <begin position="408"/>
        <end position="435"/>
    </location>
</feature>
<keyword evidence="5" id="KW-0862">Zinc</keyword>
<evidence type="ECO:0000256" key="3">
    <source>
        <dbReference type="ARBA" id="ARBA00023155"/>
    </source>
</evidence>
<keyword evidence="4 6" id="KW-0539">Nucleus</keyword>
<dbReference type="CDD" id="cd00086">
    <property type="entry name" value="homeodomain"/>
    <property type="match status" value="1"/>
</dbReference>
<dbReference type="InterPro" id="IPR009057">
    <property type="entry name" value="Homeodomain-like_sf"/>
</dbReference>
<dbReference type="GO" id="GO:0045944">
    <property type="term" value="P:positive regulation of transcription by RNA polymerase II"/>
    <property type="evidence" value="ECO:0007669"/>
    <property type="project" value="UniProtKB-ARBA"/>
</dbReference>
<dbReference type="PANTHER" id="PTHR45664">
    <property type="entry name" value="PROTEIN ZERKNUELLT 1-RELATED"/>
    <property type="match status" value="1"/>
</dbReference>
<dbReference type="EMBL" id="OD564903">
    <property type="protein sequence ID" value="CAD7440195.1"/>
    <property type="molecule type" value="Genomic_DNA"/>
</dbReference>
<dbReference type="GO" id="GO:0000981">
    <property type="term" value="F:DNA-binding transcription factor activity, RNA polymerase II-specific"/>
    <property type="evidence" value="ECO:0007669"/>
    <property type="project" value="InterPro"/>
</dbReference>
<dbReference type="InterPro" id="IPR036236">
    <property type="entry name" value="Znf_C2H2_sf"/>
</dbReference>
<evidence type="ECO:0000256" key="4">
    <source>
        <dbReference type="ARBA" id="ARBA00023242"/>
    </source>
</evidence>
<dbReference type="InterPro" id="IPR013087">
    <property type="entry name" value="Znf_C2H2_type"/>
</dbReference>
<dbReference type="Gene3D" id="1.10.10.60">
    <property type="entry name" value="Homeodomain-like"/>
    <property type="match status" value="1"/>
</dbReference>
<proteinExistence type="predicted"/>
<dbReference type="PROSITE" id="PS00027">
    <property type="entry name" value="HOMEOBOX_1"/>
    <property type="match status" value="1"/>
</dbReference>
<evidence type="ECO:0000313" key="10">
    <source>
        <dbReference type="EMBL" id="CAD7440195.1"/>
    </source>
</evidence>
<dbReference type="SUPFAM" id="SSF46689">
    <property type="entry name" value="Homeodomain-like"/>
    <property type="match status" value="1"/>
</dbReference>
<keyword evidence="5" id="KW-0863">Zinc-finger</keyword>
<comment type="subcellular location">
    <subcellularLocation>
        <location evidence="1 6 7">Nucleus</location>
    </subcellularLocation>
</comment>
<dbReference type="SUPFAM" id="SSF57667">
    <property type="entry name" value="beta-beta-alpha zinc fingers"/>
    <property type="match status" value="1"/>
</dbReference>
<feature type="domain" description="Homeobox" evidence="8">
    <location>
        <begin position="478"/>
        <end position="538"/>
    </location>
</feature>
<dbReference type="GO" id="GO:0000978">
    <property type="term" value="F:RNA polymerase II cis-regulatory region sequence-specific DNA binding"/>
    <property type="evidence" value="ECO:0007669"/>
    <property type="project" value="TreeGrafter"/>
</dbReference>
<feature type="DNA-binding region" description="Homeobox" evidence="6">
    <location>
        <begin position="480"/>
        <end position="539"/>
    </location>
</feature>
<keyword evidence="5" id="KW-0479">Metal-binding</keyword>
<evidence type="ECO:0000256" key="6">
    <source>
        <dbReference type="PROSITE-ProRule" id="PRU00108"/>
    </source>
</evidence>
<dbReference type="InterPro" id="IPR017970">
    <property type="entry name" value="Homeobox_CS"/>
</dbReference>
<evidence type="ECO:0000259" key="8">
    <source>
        <dbReference type="PROSITE" id="PS50071"/>
    </source>
</evidence>
<evidence type="ECO:0000256" key="7">
    <source>
        <dbReference type="RuleBase" id="RU000682"/>
    </source>
</evidence>
<dbReference type="InterPro" id="IPR001356">
    <property type="entry name" value="HD"/>
</dbReference>
<reference evidence="10" key="1">
    <citation type="submission" date="2020-11" db="EMBL/GenBank/DDBJ databases">
        <authorList>
            <person name="Tran Van P."/>
        </authorList>
    </citation>
    <scope>NUCLEOTIDE SEQUENCE</scope>
</reference>
<evidence type="ECO:0000256" key="5">
    <source>
        <dbReference type="PROSITE-ProRule" id="PRU00042"/>
    </source>
</evidence>
<sequence length="558" mass="63816">MLDHFINIVKRALFDSPVHSRAALYIMFFIGHHLKSFLNAMKCNSHALRITYSFFSDHPTFFVFRPCHSPMSDRSGAHCTESYCDPNMLELPQLSQLQQLSWRSIPVETPHFDFMKTHNDWKLNSNLQCAMKQIDMATSNTFNNRLLQKPKFSCTKPRQRQQVFPNAVKPSIGAPSNENTAECGLNVFTSSEWKRPELKNDKSVHMQHVVHKKLIIARSNSTPVEIFAGSKISYREDLSTTHEEADLIIAQQIMVVAKEGPHVISVVADDTDVFILILHYFQKNNISICDSMESPVKGRVRVDIGQTAQKHEGIRSDSCGSYDLAYEYSTASVAFLANALVVLSSIAEDREIEVRISVGAATSRGGERGIVLIQKDVVYEDTSQISWTSLYSNPLPRIPIVETSEARYFCPNCPKSYLHQHNLIKHLRYECGMDPQFPCPYCPQKATQKGRLEEGLDFPFTNYIFGRESSDSSSGSAFTSKRCRTPFTSTQIVELEKEFATSMYIYRPRSIIMAKSLNLTEMQIKIWFQNRRMKHKREQKRKTGFYATRMQNFCCPND</sequence>
<protein>
    <submittedName>
        <fullName evidence="10">Uncharacterized protein</fullName>
    </submittedName>
</protein>
<name>A0A7R9ESR8_9NEOP</name>
<evidence type="ECO:0000259" key="9">
    <source>
        <dbReference type="PROSITE" id="PS50157"/>
    </source>
</evidence>
<dbReference type="PANTHER" id="PTHR45664:SF12">
    <property type="entry name" value="PANCREAS_DUODENUM HOMEOBOX PROTEIN 1"/>
    <property type="match status" value="1"/>
</dbReference>
<dbReference type="SMART" id="SM00389">
    <property type="entry name" value="HOX"/>
    <property type="match status" value="1"/>
</dbReference>
<dbReference type="PROSITE" id="PS50071">
    <property type="entry name" value="HOMEOBOX_2"/>
    <property type="match status" value="1"/>
</dbReference>
<accession>A0A7R9ESR8</accession>
<dbReference type="Gene3D" id="3.30.160.60">
    <property type="entry name" value="Classic Zinc Finger"/>
    <property type="match status" value="1"/>
</dbReference>
<gene>
    <name evidence="10" type="ORF">TBIB3V08_LOCUS2721</name>
</gene>
<dbReference type="Pfam" id="PF00046">
    <property type="entry name" value="Homeodomain"/>
    <property type="match status" value="1"/>
</dbReference>
<evidence type="ECO:0000256" key="1">
    <source>
        <dbReference type="ARBA" id="ARBA00004123"/>
    </source>
</evidence>
<dbReference type="GO" id="GO:0008270">
    <property type="term" value="F:zinc ion binding"/>
    <property type="evidence" value="ECO:0007669"/>
    <property type="project" value="UniProtKB-KW"/>
</dbReference>
<organism evidence="10">
    <name type="scientific">Timema bartmani</name>
    <dbReference type="NCBI Taxonomy" id="61472"/>
    <lineage>
        <taxon>Eukaryota</taxon>
        <taxon>Metazoa</taxon>
        <taxon>Ecdysozoa</taxon>
        <taxon>Arthropoda</taxon>
        <taxon>Hexapoda</taxon>
        <taxon>Insecta</taxon>
        <taxon>Pterygota</taxon>
        <taxon>Neoptera</taxon>
        <taxon>Polyneoptera</taxon>
        <taxon>Phasmatodea</taxon>
        <taxon>Timematodea</taxon>
        <taxon>Timematoidea</taxon>
        <taxon>Timematidae</taxon>
        <taxon>Timema</taxon>
    </lineage>
</organism>
<keyword evidence="2 6" id="KW-0238">DNA-binding</keyword>
<keyword evidence="3 6" id="KW-0371">Homeobox</keyword>
<dbReference type="AlphaFoldDB" id="A0A7R9ESR8"/>
<evidence type="ECO:0000256" key="2">
    <source>
        <dbReference type="ARBA" id="ARBA00023125"/>
    </source>
</evidence>
<dbReference type="PROSITE" id="PS50157">
    <property type="entry name" value="ZINC_FINGER_C2H2_2"/>
    <property type="match status" value="1"/>
</dbReference>